<proteinExistence type="predicted"/>
<dbReference type="EMBL" id="KQ419611">
    <property type="protein sequence ID" value="KOF82899.1"/>
    <property type="molecule type" value="Genomic_DNA"/>
</dbReference>
<protein>
    <submittedName>
        <fullName evidence="1">Uncharacterized protein</fullName>
    </submittedName>
</protein>
<sequence>MEFTTASLSRISRRYMESTSMPEKAASLDECIFSHNFKKLVFTNVYEIRVIQEMGFFFLFSWGRECLPFCMYICEFHSTKKKRGLY</sequence>
<gene>
    <name evidence="1" type="ORF">OCBIM_22024673mg</name>
</gene>
<name>A0A0L8H198_OCTBM</name>
<reference evidence="1" key="1">
    <citation type="submission" date="2015-07" db="EMBL/GenBank/DDBJ databases">
        <title>MeaNS - Measles Nucleotide Surveillance Program.</title>
        <authorList>
            <person name="Tran T."/>
            <person name="Druce J."/>
        </authorList>
    </citation>
    <scope>NUCLEOTIDE SEQUENCE</scope>
    <source>
        <strain evidence="1">UCB-OBI-ISO-001</strain>
        <tissue evidence="1">Gonad</tissue>
    </source>
</reference>
<dbReference type="AlphaFoldDB" id="A0A0L8H198"/>
<organism evidence="1">
    <name type="scientific">Octopus bimaculoides</name>
    <name type="common">California two-spotted octopus</name>
    <dbReference type="NCBI Taxonomy" id="37653"/>
    <lineage>
        <taxon>Eukaryota</taxon>
        <taxon>Metazoa</taxon>
        <taxon>Spiralia</taxon>
        <taxon>Lophotrochozoa</taxon>
        <taxon>Mollusca</taxon>
        <taxon>Cephalopoda</taxon>
        <taxon>Coleoidea</taxon>
        <taxon>Octopodiformes</taxon>
        <taxon>Octopoda</taxon>
        <taxon>Incirrata</taxon>
        <taxon>Octopodidae</taxon>
        <taxon>Octopus</taxon>
    </lineage>
</organism>
<evidence type="ECO:0000313" key="1">
    <source>
        <dbReference type="EMBL" id="KOF82899.1"/>
    </source>
</evidence>
<accession>A0A0L8H198</accession>